<reference evidence="1 2" key="1">
    <citation type="submission" date="2024-03" db="EMBL/GenBank/DDBJ databases">
        <authorList>
            <person name="Jo J.-H."/>
        </authorList>
    </citation>
    <scope>NUCLEOTIDE SEQUENCE [LARGE SCALE GENOMIC DNA]</scope>
    <source>
        <strain evidence="1 2">PS1R-30</strain>
    </source>
</reference>
<sequence>MTDEQHLWACALEVERQHGKSAFLFASMRADQLQADGAFEGARVWRAILERIEALEQKPSKPDN</sequence>
<keyword evidence="2" id="KW-1185">Reference proteome</keyword>
<dbReference type="Proteomes" id="UP001361239">
    <property type="component" value="Unassembled WGS sequence"/>
</dbReference>
<name>A0ABU8S2Y6_9SPHN</name>
<dbReference type="InterPro" id="IPR054234">
    <property type="entry name" value="DUF6961"/>
</dbReference>
<evidence type="ECO:0000313" key="2">
    <source>
        <dbReference type="Proteomes" id="UP001361239"/>
    </source>
</evidence>
<evidence type="ECO:0000313" key="1">
    <source>
        <dbReference type="EMBL" id="MEJ5979312.1"/>
    </source>
</evidence>
<accession>A0ABU8S2Y6</accession>
<organism evidence="1 2">
    <name type="scientific">Novosphingobium anseongense</name>
    <dbReference type="NCBI Taxonomy" id="3133436"/>
    <lineage>
        <taxon>Bacteria</taxon>
        <taxon>Pseudomonadati</taxon>
        <taxon>Pseudomonadota</taxon>
        <taxon>Alphaproteobacteria</taxon>
        <taxon>Sphingomonadales</taxon>
        <taxon>Sphingomonadaceae</taxon>
        <taxon>Novosphingobium</taxon>
    </lineage>
</organism>
<comment type="caution">
    <text evidence="1">The sequence shown here is derived from an EMBL/GenBank/DDBJ whole genome shotgun (WGS) entry which is preliminary data.</text>
</comment>
<proteinExistence type="predicted"/>
<gene>
    <name evidence="1" type="ORF">WG901_21845</name>
</gene>
<protein>
    <submittedName>
        <fullName evidence="1">Uncharacterized protein</fullName>
    </submittedName>
</protein>
<dbReference type="Pfam" id="PF22284">
    <property type="entry name" value="DUF6961"/>
    <property type="match status" value="1"/>
</dbReference>
<dbReference type="RefSeq" id="WP_339589253.1">
    <property type="nucleotide sequence ID" value="NZ_JBBHJZ010000007.1"/>
</dbReference>
<dbReference type="EMBL" id="JBBHJZ010000007">
    <property type="protein sequence ID" value="MEJ5979312.1"/>
    <property type="molecule type" value="Genomic_DNA"/>
</dbReference>